<dbReference type="RefSeq" id="WP_183253834.1">
    <property type="nucleotide sequence ID" value="NZ_BAAAFF010000005.1"/>
</dbReference>
<protein>
    <submittedName>
        <fullName evidence="1">Uncharacterized protein</fullName>
    </submittedName>
</protein>
<evidence type="ECO:0000313" key="1">
    <source>
        <dbReference type="EMBL" id="MBB5291944.1"/>
    </source>
</evidence>
<sequence>MLVPAFILALTVAPAQETASWGQHEWDNGTGFLSRQYFENGRGYPSGHLFENGIKAGSIRYLVSGDGRGSAHFWLNSRDPGSAFFWRNGRDPGSRHYWDNGRGCLSELGWRLGAACSSADTLILQTLCIAKAIDIPPCRPINARLDDWLSRETGDVIYPGDLSIHSYADLVVRMRGNVA</sequence>
<organism evidence="1 2">
    <name type="scientific">Brevundimonas basaltis</name>
    <dbReference type="NCBI Taxonomy" id="472166"/>
    <lineage>
        <taxon>Bacteria</taxon>
        <taxon>Pseudomonadati</taxon>
        <taxon>Pseudomonadota</taxon>
        <taxon>Alphaproteobacteria</taxon>
        <taxon>Caulobacterales</taxon>
        <taxon>Caulobacteraceae</taxon>
        <taxon>Brevundimonas</taxon>
    </lineage>
</organism>
<reference evidence="1 2" key="1">
    <citation type="submission" date="2020-08" db="EMBL/GenBank/DDBJ databases">
        <title>Genomic Encyclopedia of Type Strains, Phase IV (KMG-IV): sequencing the most valuable type-strain genomes for metagenomic binning, comparative biology and taxonomic classification.</title>
        <authorList>
            <person name="Goeker M."/>
        </authorList>
    </citation>
    <scope>NUCLEOTIDE SEQUENCE [LARGE SCALE GENOMIC DNA]</scope>
    <source>
        <strain evidence="1 2">DSM 25335</strain>
    </source>
</reference>
<evidence type="ECO:0000313" key="2">
    <source>
        <dbReference type="Proteomes" id="UP000566663"/>
    </source>
</evidence>
<name>A0A7W8MGS0_9CAUL</name>
<gene>
    <name evidence="1" type="ORF">HNQ67_001458</name>
</gene>
<proteinExistence type="predicted"/>
<dbReference type="EMBL" id="JACHFZ010000002">
    <property type="protein sequence ID" value="MBB5291944.1"/>
    <property type="molecule type" value="Genomic_DNA"/>
</dbReference>
<keyword evidence="2" id="KW-1185">Reference proteome</keyword>
<dbReference type="AlphaFoldDB" id="A0A7W8MGS0"/>
<accession>A0A7W8MGS0</accession>
<comment type="caution">
    <text evidence="1">The sequence shown here is derived from an EMBL/GenBank/DDBJ whole genome shotgun (WGS) entry which is preliminary data.</text>
</comment>
<dbReference type="Proteomes" id="UP000566663">
    <property type="component" value="Unassembled WGS sequence"/>
</dbReference>